<name>A0AAE1CED6_9GAST</name>
<sequence length="183" mass="20487">MSVSQGYSCTEKLGEQLVPCCAQTFNKARINIDSSSVDVDYVVPPEANLNKETMCTSTIRAFSRHKTGTALTGQADNAHHRQGNHGTRYLLDKAQETQGTPQTSRQCASQTRHSPDKVLARQGTGDSRHTTDKQTMRITDKTLARHSIHKQDKAHTRHGTRQTRHKIDASNDRHDTCTRQTLH</sequence>
<feature type="compositionally biased region" description="Polar residues" evidence="1">
    <location>
        <begin position="96"/>
        <end position="112"/>
    </location>
</feature>
<accession>A0AAE1CED6</accession>
<dbReference type="Proteomes" id="UP001283361">
    <property type="component" value="Unassembled WGS sequence"/>
</dbReference>
<evidence type="ECO:0000313" key="2">
    <source>
        <dbReference type="EMBL" id="KAK3690869.1"/>
    </source>
</evidence>
<keyword evidence="3" id="KW-1185">Reference proteome</keyword>
<feature type="compositionally biased region" description="Basic and acidic residues" evidence="1">
    <location>
        <begin position="126"/>
        <end position="154"/>
    </location>
</feature>
<feature type="compositionally biased region" description="Basic residues" evidence="1">
    <location>
        <begin position="155"/>
        <end position="164"/>
    </location>
</feature>
<feature type="region of interest" description="Disordered" evidence="1">
    <location>
        <begin position="95"/>
        <end position="183"/>
    </location>
</feature>
<dbReference type="EMBL" id="JAWDGP010008106">
    <property type="protein sequence ID" value="KAK3690869.1"/>
    <property type="molecule type" value="Genomic_DNA"/>
</dbReference>
<organism evidence="2 3">
    <name type="scientific">Elysia crispata</name>
    <name type="common">lettuce slug</name>
    <dbReference type="NCBI Taxonomy" id="231223"/>
    <lineage>
        <taxon>Eukaryota</taxon>
        <taxon>Metazoa</taxon>
        <taxon>Spiralia</taxon>
        <taxon>Lophotrochozoa</taxon>
        <taxon>Mollusca</taxon>
        <taxon>Gastropoda</taxon>
        <taxon>Heterobranchia</taxon>
        <taxon>Euthyneura</taxon>
        <taxon>Panpulmonata</taxon>
        <taxon>Sacoglossa</taxon>
        <taxon>Placobranchoidea</taxon>
        <taxon>Plakobranchidae</taxon>
        <taxon>Elysia</taxon>
    </lineage>
</organism>
<dbReference type="AlphaFoldDB" id="A0AAE1CED6"/>
<protein>
    <submittedName>
        <fullName evidence="2">Uncharacterized protein</fullName>
    </submittedName>
</protein>
<evidence type="ECO:0000313" key="3">
    <source>
        <dbReference type="Proteomes" id="UP001283361"/>
    </source>
</evidence>
<proteinExistence type="predicted"/>
<comment type="caution">
    <text evidence="2">The sequence shown here is derived from an EMBL/GenBank/DDBJ whole genome shotgun (WGS) entry which is preliminary data.</text>
</comment>
<reference evidence="2" key="1">
    <citation type="journal article" date="2023" name="G3 (Bethesda)">
        <title>A reference genome for the long-term kleptoplast-retaining sea slug Elysia crispata morphotype clarki.</title>
        <authorList>
            <person name="Eastman K.E."/>
            <person name="Pendleton A.L."/>
            <person name="Shaikh M.A."/>
            <person name="Suttiyut T."/>
            <person name="Ogas R."/>
            <person name="Tomko P."/>
            <person name="Gavelis G."/>
            <person name="Widhalm J.R."/>
            <person name="Wisecaver J.H."/>
        </authorList>
    </citation>
    <scope>NUCLEOTIDE SEQUENCE</scope>
    <source>
        <strain evidence="2">ECLA1</strain>
    </source>
</reference>
<evidence type="ECO:0000256" key="1">
    <source>
        <dbReference type="SAM" id="MobiDB-lite"/>
    </source>
</evidence>
<gene>
    <name evidence="2" type="ORF">RRG08_021567</name>
</gene>
<feature type="compositionally biased region" description="Basic and acidic residues" evidence="1">
    <location>
        <begin position="165"/>
        <end position="177"/>
    </location>
</feature>